<feature type="transmembrane region" description="Helical" evidence="1">
    <location>
        <begin position="160"/>
        <end position="182"/>
    </location>
</feature>
<evidence type="ECO:0000256" key="2">
    <source>
        <dbReference type="SAM" id="SignalP"/>
    </source>
</evidence>
<keyword evidence="4" id="KW-1185">Reference proteome</keyword>
<feature type="transmembrane region" description="Helical" evidence="1">
    <location>
        <begin position="125"/>
        <end position="145"/>
    </location>
</feature>
<accession>A0A4Q9M140</accession>
<keyword evidence="1" id="KW-0472">Membrane</keyword>
<evidence type="ECO:0000256" key="1">
    <source>
        <dbReference type="SAM" id="Phobius"/>
    </source>
</evidence>
<feature type="transmembrane region" description="Helical" evidence="1">
    <location>
        <begin position="70"/>
        <end position="90"/>
    </location>
</feature>
<name>A0A4Q9M140_9MICR</name>
<dbReference type="EMBL" id="PITK01000342">
    <property type="protein sequence ID" value="TBU13765.1"/>
    <property type="molecule type" value="Genomic_DNA"/>
</dbReference>
<keyword evidence="2" id="KW-0732">Signal</keyword>
<comment type="caution">
    <text evidence="3">The sequence shown here is derived from an EMBL/GenBank/DDBJ whole genome shotgun (WGS) entry which is preliminary data.</text>
</comment>
<dbReference type="AlphaFoldDB" id="A0A4Q9M140"/>
<evidence type="ECO:0000313" key="4">
    <source>
        <dbReference type="Proteomes" id="UP000292282"/>
    </source>
</evidence>
<keyword evidence="1" id="KW-0812">Transmembrane</keyword>
<reference evidence="3 4" key="1">
    <citation type="submission" date="2017-12" db="EMBL/GenBank/DDBJ databases">
        <authorList>
            <person name="Pombert J.-F."/>
            <person name="Haag K.L."/>
            <person name="Ebert D."/>
        </authorList>
    </citation>
    <scope>NUCLEOTIDE SEQUENCE [LARGE SCALE GENOMIC DNA]</scope>
    <source>
        <strain evidence="3">IL-G-3</strain>
    </source>
</reference>
<feature type="transmembrane region" description="Helical" evidence="1">
    <location>
        <begin position="38"/>
        <end position="63"/>
    </location>
</feature>
<sequence length="216" mass="21517">MNVIAHHKIVWIFSVILFASPGSDVVTFAPVGGIGGLGFGLFVGGLFVGGVFVGGVFVGGVFVGGVFGGGVFAGGVFVGGVFVGGVFVGGMFAGGVFVGGVFVGGVFVGGMFVGGMFVGGVFAGGVFVGGVFVGGMFVGGVFVGGEGDFGISPVFGKFDPVLGCSFCSTGFVSCAFSVFSSFESDLFLNSKYPSEAKEIETATIATIKIIFFFSMV</sequence>
<feature type="signal peptide" evidence="2">
    <location>
        <begin position="1"/>
        <end position="21"/>
    </location>
</feature>
<proteinExistence type="predicted"/>
<gene>
    <name evidence="3" type="ORF">CWI38_0342p0010</name>
</gene>
<protein>
    <submittedName>
        <fullName evidence="3">Uncharacterized protein</fullName>
    </submittedName>
</protein>
<evidence type="ECO:0000313" key="3">
    <source>
        <dbReference type="EMBL" id="TBU13765.1"/>
    </source>
</evidence>
<dbReference type="VEuPathDB" id="MicrosporidiaDB:CWI38_0342p0010"/>
<keyword evidence="1" id="KW-1133">Transmembrane helix</keyword>
<feature type="transmembrane region" description="Helical" evidence="1">
    <location>
        <begin position="96"/>
        <end position="118"/>
    </location>
</feature>
<organism evidence="3 4">
    <name type="scientific">Hamiltosporidium tvaerminnensis</name>
    <dbReference type="NCBI Taxonomy" id="1176355"/>
    <lineage>
        <taxon>Eukaryota</taxon>
        <taxon>Fungi</taxon>
        <taxon>Fungi incertae sedis</taxon>
        <taxon>Microsporidia</taxon>
        <taxon>Dubosqiidae</taxon>
        <taxon>Hamiltosporidium</taxon>
    </lineage>
</organism>
<dbReference type="SUPFAM" id="SSF141571">
    <property type="entry name" value="Pentapeptide repeat-like"/>
    <property type="match status" value="1"/>
</dbReference>
<feature type="chain" id="PRO_5020617494" evidence="2">
    <location>
        <begin position="22"/>
        <end position="216"/>
    </location>
</feature>
<dbReference type="Proteomes" id="UP000292282">
    <property type="component" value="Unassembled WGS sequence"/>
</dbReference>